<evidence type="ECO:0000256" key="4">
    <source>
        <dbReference type="ARBA" id="ARBA00023187"/>
    </source>
</evidence>
<dbReference type="PANTHER" id="PTHR15217">
    <property type="entry name" value="WILMS' TUMOR 1-ASSOCIATING PROTEIN"/>
    <property type="match status" value="1"/>
</dbReference>
<reference evidence="8" key="1">
    <citation type="submission" date="2021-02" db="EMBL/GenBank/DDBJ databases">
        <title>First Annotated Genome of the Yellow-green Alga Tribonema minus.</title>
        <authorList>
            <person name="Mahan K.M."/>
        </authorList>
    </citation>
    <scope>NUCLEOTIDE SEQUENCE</scope>
    <source>
        <strain evidence="8">UTEX B ZZ1240</strain>
    </source>
</reference>
<accession>A0A836CAD3</accession>
<protein>
    <submittedName>
        <fullName evidence="8">Uncharacterized protein</fullName>
    </submittedName>
</protein>
<sequence>MAASEPKKARLTAREGAMMMRLAAKDADMADMQSYVVDLAVSKTPSVDFTRQHFTDPAVNVEFQLMRSQLVEMEKKLRTAEAQLARSGEQDSRAVESKLTQKIVQLQATVKCLSAAAMQNEEVQGARARAALAEANLGQLREALQQSEQRNAQLEEDIEALWARVRTLEAQQQQQMPEDEAPAQPSDDVDVDATAELEAE</sequence>
<dbReference type="OrthoDB" id="3366661at2759"/>
<dbReference type="InterPro" id="IPR033757">
    <property type="entry name" value="WTAP"/>
</dbReference>
<evidence type="ECO:0000256" key="1">
    <source>
        <dbReference type="ARBA" id="ARBA00004123"/>
    </source>
</evidence>
<feature type="region of interest" description="Disordered" evidence="7">
    <location>
        <begin position="169"/>
        <end position="200"/>
    </location>
</feature>
<dbReference type="GO" id="GO:0008380">
    <property type="term" value="P:RNA splicing"/>
    <property type="evidence" value="ECO:0007669"/>
    <property type="project" value="UniProtKB-KW"/>
</dbReference>
<evidence type="ECO:0000313" key="9">
    <source>
        <dbReference type="Proteomes" id="UP000664859"/>
    </source>
</evidence>
<dbReference type="GO" id="GO:0006397">
    <property type="term" value="P:mRNA processing"/>
    <property type="evidence" value="ECO:0007669"/>
    <property type="project" value="UniProtKB-KW"/>
</dbReference>
<evidence type="ECO:0000313" key="8">
    <source>
        <dbReference type="EMBL" id="KAG5177773.1"/>
    </source>
</evidence>
<keyword evidence="5" id="KW-0539">Nucleus</keyword>
<dbReference type="EMBL" id="JAFCMP010000522">
    <property type="protein sequence ID" value="KAG5177773.1"/>
    <property type="molecule type" value="Genomic_DNA"/>
</dbReference>
<name>A0A836CAD3_9STRA</name>
<gene>
    <name evidence="8" type="ORF">JKP88DRAFT_264954</name>
</gene>
<comment type="subcellular location">
    <subcellularLocation>
        <location evidence="1">Nucleus</location>
    </subcellularLocation>
</comment>
<organism evidence="8 9">
    <name type="scientific">Tribonema minus</name>
    <dbReference type="NCBI Taxonomy" id="303371"/>
    <lineage>
        <taxon>Eukaryota</taxon>
        <taxon>Sar</taxon>
        <taxon>Stramenopiles</taxon>
        <taxon>Ochrophyta</taxon>
        <taxon>PX clade</taxon>
        <taxon>Xanthophyceae</taxon>
        <taxon>Tribonematales</taxon>
        <taxon>Tribonemataceae</taxon>
        <taxon>Tribonema</taxon>
    </lineage>
</organism>
<comment type="similarity">
    <text evidence="2">Belongs to the fl(2)d family.</text>
</comment>
<evidence type="ECO:0000256" key="6">
    <source>
        <dbReference type="SAM" id="Coils"/>
    </source>
</evidence>
<keyword evidence="9" id="KW-1185">Reference proteome</keyword>
<keyword evidence="4" id="KW-0508">mRNA splicing</keyword>
<feature type="coiled-coil region" evidence="6">
    <location>
        <begin position="63"/>
        <end position="90"/>
    </location>
</feature>
<dbReference type="GO" id="GO:0000381">
    <property type="term" value="P:regulation of alternative mRNA splicing, via spliceosome"/>
    <property type="evidence" value="ECO:0007669"/>
    <property type="project" value="InterPro"/>
</dbReference>
<dbReference type="PANTHER" id="PTHR15217:SF0">
    <property type="entry name" value="PRE-MRNA-SPLICING REGULATOR WTAP"/>
    <property type="match status" value="1"/>
</dbReference>
<comment type="caution">
    <text evidence="8">The sequence shown here is derived from an EMBL/GenBank/DDBJ whole genome shotgun (WGS) entry which is preliminary data.</text>
</comment>
<evidence type="ECO:0000256" key="7">
    <source>
        <dbReference type="SAM" id="MobiDB-lite"/>
    </source>
</evidence>
<dbReference type="Proteomes" id="UP000664859">
    <property type="component" value="Unassembled WGS sequence"/>
</dbReference>
<evidence type="ECO:0000256" key="5">
    <source>
        <dbReference type="ARBA" id="ARBA00023242"/>
    </source>
</evidence>
<keyword evidence="6" id="KW-0175">Coiled coil</keyword>
<dbReference type="GO" id="GO:0005634">
    <property type="term" value="C:nucleus"/>
    <property type="evidence" value="ECO:0007669"/>
    <property type="project" value="UniProtKB-SubCell"/>
</dbReference>
<proteinExistence type="inferred from homology"/>
<feature type="compositionally biased region" description="Acidic residues" evidence="7">
    <location>
        <begin position="177"/>
        <end position="200"/>
    </location>
</feature>
<evidence type="ECO:0000256" key="2">
    <source>
        <dbReference type="ARBA" id="ARBA00010313"/>
    </source>
</evidence>
<evidence type="ECO:0000256" key="3">
    <source>
        <dbReference type="ARBA" id="ARBA00022664"/>
    </source>
</evidence>
<dbReference type="Pfam" id="PF17098">
    <property type="entry name" value="Wtap"/>
    <property type="match status" value="1"/>
</dbReference>
<dbReference type="AlphaFoldDB" id="A0A836CAD3"/>
<dbReference type="GO" id="GO:0016556">
    <property type="term" value="P:mRNA modification"/>
    <property type="evidence" value="ECO:0007669"/>
    <property type="project" value="InterPro"/>
</dbReference>
<keyword evidence="3" id="KW-0507">mRNA processing</keyword>